<accession>A0ABV3L147</accession>
<evidence type="ECO:0000259" key="7">
    <source>
        <dbReference type="Pfam" id="PF01171"/>
    </source>
</evidence>
<keyword evidence="3 6" id="KW-0547">Nucleotide-binding</keyword>
<gene>
    <name evidence="6 8" type="primary">tilS</name>
    <name evidence="8" type="ORF">AB0T83_00375</name>
</gene>
<dbReference type="Pfam" id="PF01171">
    <property type="entry name" value="ATP_bind_3"/>
    <property type="match status" value="1"/>
</dbReference>
<keyword evidence="2 6" id="KW-0819">tRNA processing</keyword>
<reference evidence="8 9" key="1">
    <citation type="submission" date="2024-07" db="EMBL/GenBank/DDBJ databases">
        <authorList>
            <person name="Kang M."/>
        </authorList>
    </citation>
    <scope>NUCLEOTIDE SEQUENCE [LARGE SCALE GENOMIC DNA]</scope>
    <source>
        <strain evidence="8 9">DFM31</strain>
    </source>
</reference>
<dbReference type="PANTHER" id="PTHR43033">
    <property type="entry name" value="TRNA(ILE)-LYSIDINE SYNTHASE-RELATED"/>
    <property type="match status" value="1"/>
</dbReference>
<organism evidence="8 9">
    <name type="scientific">Meridianimarinicoccus marinus</name>
    <dbReference type="NCBI Taxonomy" id="3231483"/>
    <lineage>
        <taxon>Bacteria</taxon>
        <taxon>Pseudomonadati</taxon>
        <taxon>Pseudomonadota</taxon>
        <taxon>Alphaproteobacteria</taxon>
        <taxon>Rhodobacterales</taxon>
        <taxon>Paracoccaceae</taxon>
        <taxon>Meridianimarinicoccus</taxon>
    </lineage>
</organism>
<comment type="domain">
    <text evidence="6">The N-terminal region contains the highly conserved SGGXDS motif, predicted to be a P-loop motif involved in ATP binding.</text>
</comment>
<name>A0ABV3L147_9RHOB</name>
<proteinExistence type="inferred from homology"/>
<dbReference type="Gene3D" id="3.40.50.620">
    <property type="entry name" value="HUPs"/>
    <property type="match status" value="1"/>
</dbReference>
<dbReference type="SUPFAM" id="SSF52402">
    <property type="entry name" value="Adenine nucleotide alpha hydrolases-like"/>
    <property type="match status" value="1"/>
</dbReference>
<dbReference type="PANTHER" id="PTHR43033:SF1">
    <property type="entry name" value="TRNA(ILE)-LYSIDINE SYNTHASE-RELATED"/>
    <property type="match status" value="1"/>
</dbReference>
<dbReference type="RefSeq" id="WP_366190589.1">
    <property type="nucleotide sequence ID" value="NZ_JBFBVU010000001.1"/>
</dbReference>
<comment type="catalytic activity">
    <reaction evidence="5 6">
        <text>cytidine(34) in tRNA(Ile2) + L-lysine + ATP = lysidine(34) in tRNA(Ile2) + AMP + diphosphate + H(+)</text>
        <dbReference type="Rhea" id="RHEA:43744"/>
        <dbReference type="Rhea" id="RHEA-COMP:10625"/>
        <dbReference type="Rhea" id="RHEA-COMP:10670"/>
        <dbReference type="ChEBI" id="CHEBI:15378"/>
        <dbReference type="ChEBI" id="CHEBI:30616"/>
        <dbReference type="ChEBI" id="CHEBI:32551"/>
        <dbReference type="ChEBI" id="CHEBI:33019"/>
        <dbReference type="ChEBI" id="CHEBI:82748"/>
        <dbReference type="ChEBI" id="CHEBI:83665"/>
        <dbReference type="ChEBI" id="CHEBI:456215"/>
        <dbReference type="EC" id="6.3.4.19"/>
    </reaction>
</comment>
<comment type="function">
    <text evidence="6">Ligates lysine onto the cytidine present at position 34 of the AUA codon-specific tRNA(Ile) that contains the anticodon CAU, in an ATP-dependent manner. Cytidine is converted to lysidine, thus changing the amino acid specificity of the tRNA from methionine to isoleucine.</text>
</comment>
<feature type="binding site" evidence="6">
    <location>
        <begin position="27"/>
        <end position="32"/>
    </location>
    <ligand>
        <name>ATP</name>
        <dbReference type="ChEBI" id="CHEBI:30616"/>
    </ligand>
</feature>
<evidence type="ECO:0000313" key="9">
    <source>
        <dbReference type="Proteomes" id="UP001553161"/>
    </source>
</evidence>
<keyword evidence="4 6" id="KW-0067">ATP-binding</keyword>
<evidence type="ECO:0000256" key="6">
    <source>
        <dbReference type="HAMAP-Rule" id="MF_01161"/>
    </source>
</evidence>
<keyword evidence="9" id="KW-1185">Reference proteome</keyword>
<comment type="similarity">
    <text evidence="6">Belongs to the tRNA(Ile)-lysidine synthase family.</text>
</comment>
<evidence type="ECO:0000256" key="5">
    <source>
        <dbReference type="ARBA" id="ARBA00048539"/>
    </source>
</evidence>
<keyword evidence="6" id="KW-0963">Cytoplasm</keyword>
<comment type="caution">
    <text evidence="8">The sequence shown here is derived from an EMBL/GenBank/DDBJ whole genome shotgun (WGS) entry which is preliminary data.</text>
</comment>
<dbReference type="EC" id="6.3.4.19" evidence="6"/>
<feature type="domain" description="tRNA(Ile)-lysidine/2-thiocytidine synthase N-terminal" evidence="7">
    <location>
        <begin position="22"/>
        <end position="202"/>
    </location>
</feature>
<dbReference type="InterPro" id="IPR012094">
    <property type="entry name" value="tRNA_Ile_lys_synt"/>
</dbReference>
<dbReference type="EMBL" id="JBFBVU010000001">
    <property type="protein sequence ID" value="MEV8465233.1"/>
    <property type="molecule type" value="Genomic_DNA"/>
</dbReference>
<sequence length="421" mass="44630">MTPAARLAAALAALPQGAPQRIGVAVSGGGDSMALLHLLADWARGNACDLAVVTVDHGLRPEAADEAALVQQAARNLNLPHDILRWTDADGDSGNLAARARTARLDLIAGWARQRGIAQVALAHTRDDQAETVLLRLARGSGVDGLSAMAPNRPDAARGVTWLRPLLQVRRAELRDELTRRDQSWAEDPSNADRRFDRVRARALLADPPLPGLEVDRLAETATRMAAARAVLADLAVTAAARLAGSEAGVLHLDAAGLADLPDETRWRLLSGALCTIAGTAYRPRLSALQQADAQAAAGKVAALHGCLLVPARGRLWITREPSALPPEPLPVSLWDGRWKIEGAFDPEIIVAPLGEPGLARFPQWREMGLPFAVAQALPGLWWDGDLLAAPAVPGAQTGAPQWRATAQSRLTAFAAVLKPD</sequence>
<comment type="subcellular location">
    <subcellularLocation>
        <location evidence="6">Cytoplasm</location>
    </subcellularLocation>
</comment>
<dbReference type="InterPro" id="IPR012795">
    <property type="entry name" value="tRNA_Ile_lys_synt_N"/>
</dbReference>
<evidence type="ECO:0000256" key="1">
    <source>
        <dbReference type="ARBA" id="ARBA00022598"/>
    </source>
</evidence>
<dbReference type="NCBIfam" id="TIGR02432">
    <property type="entry name" value="lysidine_TilS_N"/>
    <property type="match status" value="1"/>
</dbReference>
<dbReference type="InterPro" id="IPR011063">
    <property type="entry name" value="TilS/TtcA_N"/>
</dbReference>
<dbReference type="CDD" id="cd01992">
    <property type="entry name" value="TilS_N"/>
    <property type="match status" value="1"/>
</dbReference>
<evidence type="ECO:0000313" key="8">
    <source>
        <dbReference type="EMBL" id="MEV8465233.1"/>
    </source>
</evidence>
<evidence type="ECO:0000256" key="2">
    <source>
        <dbReference type="ARBA" id="ARBA00022694"/>
    </source>
</evidence>
<protein>
    <recommendedName>
        <fullName evidence="6">tRNA(Ile)-lysidine synthase</fullName>
        <ecNumber evidence="6">6.3.4.19</ecNumber>
    </recommendedName>
    <alternativeName>
        <fullName evidence="6">tRNA(Ile)-2-lysyl-cytidine synthase</fullName>
    </alternativeName>
    <alternativeName>
        <fullName evidence="6">tRNA(Ile)-lysidine synthetase</fullName>
    </alternativeName>
</protein>
<evidence type="ECO:0000256" key="3">
    <source>
        <dbReference type="ARBA" id="ARBA00022741"/>
    </source>
</evidence>
<keyword evidence="1 6" id="KW-0436">Ligase</keyword>
<dbReference type="HAMAP" id="MF_01161">
    <property type="entry name" value="tRNA_Ile_lys_synt"/>
    <property type="match status" value="1"/>
</dbReference>
<dbReference type="GO" id="GO:0032267">
    <property type="term" value="F:tRNA(Ile)-lysidine synthase activity"/>
    <property type="evidence" value="ECO:0007669"/>
    <property type="project" value="UniProtKB-EC"/>
</dbReference>
<evidence type="ECO:0000256" key="4">
    <source>
        <dbReference type="ARBA" id="ARBA00022840"/>
    </source>
</evidence>
<dbReference type="Proteomes" id="UP001553161">
    <property type="component" value="Unassembled WGS sequence"/>
</dbReference>
<dbReference type="InterPro" id="IPR014729">
    <property type="entry name" value="Rossmann-like_a/b/a_fold"/>
</dbReference>